<dbReference type="AlphaFoldDB" id="A0A6S7H5R3"/>
<dbReference type="Proteomes" id="UP001152795">
    <property type="component" value="Unassembled WGS sequence"/>
</dbReference>
<proteinExistence type="predicted"/>
<evidence type="ECO:0000313" key="2">
    <source>
        <dbReference type="Proteomes" id="UP001152795"/>
    </source>
</evidence>
<keyword evidence="2" id="KW-1185">Reference proteome</keyword>
<comment type="caution">
    <text evidence="1">The sequence shown here is derived from an EMBL/GenBank/DDBJ whole genome shotgun (WGS) entry which is preliminary data.</text>
</comment>
<feature type="non-terminal residue" evidence="1">
    <location>
        <position position="1"/>
    </location>
</feature>
<sequence>YLYDNPKQNSERVDEAVVKFLCRLKGKLKSKSLDPIFTIDMDHDVFRFLFNGKGHPANMAGAVLLDKDDFDRMPLLDESWWYCLKKNGEGSKVDFPIRAKPILRKTTSHYILDESNALVQAPSFVQEIVSFYVTTNPCSVDSLTEH</sequence>
<name>A0A6S7H5R3_PARCT</name>
<organism evidence="1 2">
    <name type="scientific">Paramuricea clavata</name>
    <name type="common">Red gorgonian</name>
    <name type="synonym">Violescent sea-whip</name>
    <dbReference type="NCBI Taxonomy" id="317549"/>
    <lineage>
        <taxon>Eukaryota</taxon>
        <taxon>Metazoa</taxon>
        <taxon>Cnidaria</taxon>
        <taxon>Anthozoa</taxon>
        <taxon>Octocorallia</taxon>
        <taxon>Malacalcyonacea</taxon>
        <taxon>Plexauridae</taxon>
        <taxon>Paramuricea</taxon>
    </lineage>
</organism>
<protein>
    <submittedName>
        <fullName evidence="1">Uncharacterized protein</fullName>
    </submittedName>
</protein>
<reference evidence="1" key="1">
    <citation type="submission" date="2020-04" db="EMBL/GenBank/DDBJ databases">
        <authorList>
            <person name="Alioto T."/>
            <person name="Alioto T."/>
            <person name="Gomez Garrido J."/>
        </authorList>
    </citation>
    <scope>NUCLEOTIDE SEQUENCE</scope>
    <source>
        <strain evidence="1">A484AB</strain>
    </source>
</reference>
<dbReference type="EMBL" id="CACRXK020003748">
    <property type="protein sequence ID" value="CAB4000074.1"/>
    <property type="molecule type" value="Genomic_DNA"/>
</dbReference>
<evidence type="ECO:0000313" key="1">
    <source>
        <dbReference type="EMBL" id="CAB4000074.1"/>
    </source>
</evidence>
<accession>A0A6S7H5R3</accession>
<gene>
    <name evidence="1" type="ORF">PACLA_8A086015</name>
</gene>